<name>A0AAN9FSN4_CROPI</name>
<dbReference type="Proteomes" id="UP001372338">
    <property type="component" value="Unassembled WGS sequence"/>
</dbReference>
<dbReference type="EMBL" id="JAYWIO010000002">
    <property type="protein sequence ID" value="KAK7281867.1"/>
    <property type="molecule type" value="Genomic_DNA"/>
</dbReference>
<keyword evidence="2" id="KW-1185">Reference proteome</keyword>
<dbReference type="PANTHER" id="PTHR10788">
    <property type="entry name" value="TREHALOSE-6-PHOSPHATE SYNTHASE"/>
    <property type="match status" value="1"/>
</dbReference>
<evidence type="ECO:0000313" key="2">
    <source>
        <dbReference type="Proteomes" id="UP001372338"/>
    </source>
</evidence>
<reference evidence="1 2" key="1">
    <citation type="submission" date="2024-01" db="EMBL/GenBank/DDBJ databases">
        <title>The genomes of 5 underutilized Papilionoideae crops provide insights into root nodulation and disease resistanc.</title>
        <authorList>
            <person name="Yuan L."/>
        </authorList>
    </citation>
    <scope>NUCLEOTIDE SEQUENCE [LARGE SCALE GENOMIC DNA]</scope>
    <source>
        <strain evidence="1">ZHUSHIDOU_FW_LH</strain>
        <tissue evidence="1">Leaf</tissue>
    </source>
</reference>
<sequence>MVARSGSSLLDLVTTDIFNFPETPSPLQRVMTDPGILSVVDSKPSSDDDSKYQNKMIIVANFLPLNARKDNISGKWIFSYNEDSIFMQLKDGISSHSQVVYVGSLNACIDESDQEKVTLQLLEEFNCVPTFIPSDLEKMFHDGFCKKHLWPLFHYMLPMNTSNCNHFDRSLWLAYISANRIFADKVLEVLNPEEDYVWIHDYQLMVLPTFLRKRFSRAKLGFFLHSPFPSSEIYRTLPVRVEILKALLNADLIGFHTFGYARHFLTCCSRILGLEYEAKRGYLGIEYCGRTVFIKILPAGIHMGRIQSALNHPSSSIKAREICQQLKGKRVIIGVDDIDIIKGISLKFLAIE</sequence>
<dbReference type="Gene3D" id="3.40.50.2000">
    <property type="entry name" value="Glycogen Phosphorylase B"/>
    <property type="match status" value="2"/>
</dbReference>
<dbReference type="FunFam" id="3.40.50.2000:FF:000079">
    <property type="entry name" value="Trehalose-6-phosphate synthase 8"/>
    <property type="match status" value="1"/>
</dbReference>
<evidence type="ECO:0000313" key="1">
    <source>
        <dbReference type="EMBL" id="KAK7281867.1"/>
    </source>
</evidence>
<protein>
    <submittedName>
        <fullName evidence="1">Uncharacterized protein</fullName>
    </submittedName>
</protein>
<comment type="caution">
    <text evidence="1">The sequence shown here is derived from an EMBL/GenBank/DDBJ whole genome shotgun (WGS) entry which is preliminary data.</text>
</comment>
<dbReference type="PANTHER" id="PTHR10788:SF55">
    <property type="entry name" value="ALPHA,ALPHA-TREHALOSE-PHOSPHATE SYNTHASE [UDP-FORMING] 10-RELATED"/>
    <property type="match status" value="1"/>
</dbReference>
<organism evidence="1 2">
    <name type="scientific">Crotalaria pallida</name>
    <name type="common">Smooth rattlebox</name>
    <name type="synonym">Crotalaria striata</name>
    <dbReference type="NCBI Taxonomy" id="3830"/>
    <lineage>
        <taxon>Eukaryota</taxon>
        <taxon>Viridiplantae</taxon>
        <taxon>Streptophyta</taxon>
        <taxon>Embryophyta</taxon>
        <taxon>Tracheophyta</taxon>
        <taxon>Spermatophyta</taxon>
        <taxon>Magnoliopsida</taxon>
        <taxon>eudicotyledons</taxon>
        <taxon>Gunneridae</taxon>
        <taxon>Pentapetalae</taxon>
        <taxon>rosids</taxon>
        <taxon>fabids</taxon>
        <taxon>Fabales</taxon>
        <taxon>Fabaceae</taxon>
        <taxon>Papilionoideae</taxon>
        <taxon>50 kb inversion clade</taxon>
        <taxon>genistoids sensu lato</taxon>
        <taxon>core genistoids</taxon>
        <taxon>Crotalarieae</taxon>
        <taxon>Crotalaria</taxon>
    </lineage>
</organism>
<gene>
    <name evidence="1" type="ORF">RIF29_10203</name>
</gene>
<dbReference type="GO" id="GO:0005992">
    <property type="term" value="P:trehalose biosynthetic process"/>
    <property type="evidence" value="ECO:0007669"/>
    <property type="project" value="InterPro"/>
</dbReference>
<proteinExistence type="predicted"/>
<accession>A0AAN9FSN4</accession>
<dbReference type="Pfam" id="PF00982">
    <property type="entry name" value="Glyco_transf_20"/>
    <property type="match status" value="1"/>
</dbReference>
<dbReference type="InterPro" id="IPR001830">
    <property type="entry name" value="Glyco_trans_20"/>
</dbReference>
<dbReference type="GO" id="GO:0005829">
    <property type="term" value="C:cytosol"/>
    <property type="evidence" value="ECO:0007669"/>
    <property type="project" value="TreeGrafter"/>
</dbReference>
<dbReference type="SUPFAM" id="SSF53756">
    <property type="entry name" value="UDP-Glycosyltransferase/glycogen phosphorylase"/>
    <property type="match status" value="1"/>
</dbReference>
<dbReference type="GO" id="GO:0004805">
    <property type="term" value="F:trehalose-phosphatase activity"/>
    <property type="evidence" value="ECO:0007669"/>
    <property type="project" value="TreeGrafter"/>
</dbReference>
<dbReference type="AlphaFoldDB" id="A0AAN9FSN4"/>